<evidence type="ECO:0000313" key="2">
    <source>
        <dbReference type="EMBL" id="CCG05672.1"/>
    </source>
</evidence>
<dbReference type="Proteomes" id="UP000007517">
    <property type="component" value="Chromosome"/>
</dbReference>
<evidence type="ECO:0000259" key="1">
    <source>
        <dbReference type="Pfam" id="PF10006"/>
    </source>
</evidence>
<dbReference type="AlphaFoldDB" id="H6RU65"/>
<gene>
    <name evidence="2" type="ordered locus">BLASA_4889</name>
</gene>
<accession>H6RU65</accession>
<organism evidence="2 3">
    <name type="scientific">Blastococcus saxobsidens (strain DD2)</name>
    <dbReference type="NCBI Taxonomy" id="1146883"/>
    <lineage>
        <taxon>Bacteria</taxon>
        <taxon>Bacillati</taxon>
        <taxon>Actinomycetota</taxon>
        <taxon>Actinomycetes</taxon>
        <taxon>Geodermatophilales</taxon>
        <taxon>Geodermatophilaceae</taxon>
        <taxon>Blastococcus</taxon>
    </lineage>
</organism>
<proteinExistence type="predicted"/>
<dbReference type="STRING" id="1146883.BLASA_4889"/>
<reference evidence="2 3" key="1">
    <citation type="journal article" date="2012" name="J. Bacteriol.">
        <title>Genome Sequence of Blastococcus saxobsidens DD2, a Stone-Inhabiting Bacterium.</title>
        <authorList>
            <person name="Chouaia B."/>
            <person name="Crotti E."/>
            <person name="Brusetti L."/>
            <person name="Daffonchio D."/>
            <person name="Essoussi I."/>
            <person name="Nouioui I."/>
            <person name="Sbissi I."/>
            <person name="Ghodhbane-Gtari F."/>
            <person name="Gtari M."/>
            <person name="Vacherie B."/>
            <person name="Barbe V."/>
            <person name="Medigue C."/>
            <person name="Gury J."/>
            <person name="Pujic P."/>
            <person name="Normand P."/>
        </authorList>
    </citation>
    <scope>NUCLEOTIDE SEQUENCE [LARGE SCALE GENOMIC DNA]</scope>
    <source>
        <strain evidence="2 3">DD2</strain>
    </source>
</reference>
<protein>
    <recommendedName>
        <fullName evidence="1">DUF2249 domain-containing protein</fullName>
    </recommendedName>
</protein>
<keyword evidence="3" id="KW-1185">Reference proteome</keyword>
<dbReference type="Pfam" id="PF10006">
    <property type="entry name" value="DUF2249"/>
    <property type="match status" value="1"/>
</dbReference>
<dbReference type="EMBL" id="FO117623">
    <property type="protein sequence ID" value="CCG05672.1"/>
    <property type="molecule type" value="Genomic_DNA"/>
</dbReference>
<dbReference type="eggNOG" id="COG4309">
    <property type="taxonomic scope" value="Bacteria"/>
</dbReference>
<dbReference type="HOGENOM" id="CLU_146484_3_0_11"/>
<feature type="domain" description="DUF2249" evidence="1">
    <location>
        <begin position="22"/>
        <end position="90"/>
    </location>
</feature>
<name>H6RU65_BLASD</name>
<dbReference type="KEGG" id="bsd:BLASA_4889"/>
<reference evidence="3" key="2">
    <citation type="submission" date="2012-02" db="EMBL/GenBank/DDBJ databases">
        <title>Complete genome sequence of Blastococcus saxobsidens strain DD2.</title>
        <authorList>
            <person name="Genoscope."/>
        </authorList>
    </citation>
    <scope>NUCLEOTIDE SEQUENCE [LARGE SCALE GENOMIC DNA]</scope>
    <source>
        <strain evidence="3">DD2</strain>
    </source>
</reference>
<dbReference type="InterPro" id="IPR018720">
    <property type="entry name" value="DUF2249"/>
</dbReference>
<evidence type="ECO:0000313" key="3">
    <source>
        <dbReference type="Proteomes" id="UP000007517"/>
    </source>
</evidence>
<sequence>MADPGLPLTTAGEAMPDSDILLDVREEAPARRHELIFGAYDDLPPGNGFVLVNDHDPKPLYYQWRRSTPGSSSGTIWRTGPKVWRVRIGRTAAPVSSKRADEPPR</sequence>